<organism evidence="2">
    <name type="scientific">Candidatus Kentrum sp. TC</name>
    <dbReference type="NCBI Taxonomy" id="2126339"/>
    <lineage>
        <taxon>Bacteria</taxon>
        <taxon>Pseudomonadati</taxon>
        <taxon>Pseudomonadota</taxon>
        <taxon>Gammaproteobacteria</taxon>
        <taxon>Candidatus Kentrum</taxon>
    </lineage>
</organism>
<evidence type="ECO:0000313" key="2">
    <source>
        <dbReference type="EMBL" id="VFK37766.1"/>
    </source>
</evidence>
<reference evidence="2" key="1">
    <citation type="submission" date="2019-02" db="EMBL/GenBank/DDBJ databases">
        <authorList>
            <person name="Gruber-Vodicka R. H."/>
            <person name="Seah K. B. B."/>
        </authorList>
    </citation>
    <scope>NUCLEOTIDE SEQUENCE</scope>
    <source>
        <strain evidence="1">BECK_BZ123</strain>
        <strain evidence="2">BECK_BZ125</strain>
    </source>
</reference>
<name>A0A450Y8A8_9GAMM</name>
<accession>A0A450Y8A8</accession>
<protein>
    <submittedName>
        <fullName evidence="2">Uncharacterized protein</fullName>
    </submittedName>
</protein>
<gene>
    <name evidence="1" type="ORF">BECKTC1821D_GA0114238_100122</name>
    <name evidence="2" type="ORF">BECKTC1821E_GA0114239_100193</name>
</gene>
<sequence length="71" mass="7748">MDNLVDAKNTKRGGGSILPVEGGVQERRISGVVGMEIRHGVFHLRYTPVSRDDSPFGPIHIDSAYGHCTSR</sequence>
<dbReference type="EMBL" id="CAADFS010000001">
    <property type="protein sequence ID" value="VFK37345.1"/>
    <property type="molecule type" value="Genomic_DNA"/>
</dbReference>
<dbReference type="EMBL" id="CAADFT010000001">
    <property type="protein sequence ID" value="VFK37766.1"/>
    <property type="molecule type" value="Genomic_DNA"/>
</dbReference>
<evidence type="ECO:0000313" key="1">
    <source>
        <dbReference type="EMBL" id="VFK37345.1"/>
    </source>
</evidence>
<proteinExistence type="predicted"/>
<dbReference type="AlphaFoldDB" id="A0A450Y8A8"/>